<reference evidence="2" key="1">
    <citation type="journal article" date="2019" name="PLoS Negl. Trop. Dis.">
        <title>Revisiting the worldwide diversity of Leptospira species in the environment.</title>
        <authorList>
            <person name="Vincent A.T."/>
            <person name="Schiettekatte O."/>
            <person name="Bourhy P."/>
            <person name="Veyrier F.J."/>
            <person name="Picardeau M."/>
        </authorList>
    </citation>
    <scope>NUCLEOTIDE SEQUENCE [LARGE SCALE GENOMIC DNA]</scope>
    <source>
        <strain evidence="2">201601955</strain>
    </source>
</reference>
<evidence type="ECO:0000313" key="1">
    <source>
        <dbReference type="EMBL" id="TGM51489.1"/>
    </source>
</evidence>
<name>A0ABY2NL94_9LEPT</name>
<sequence>MMNDNKNIDLFFPQFFSVNLDGGEDTTIPIRFYQSFLGGTVLKESFGHSELKLKSGECLVFSKATEHCPVRKGTITVSCDKSIRNHPNFSSLKLVISIPEKPYALYEDPWGNWVWFYFLDSKNSAKRSG</sequence>
<dbReference type="EMBL" id="RQHF01000030">
    <property type="protein sequence ID" value="TGM51489.1"/>
    <property type="molecule type" value="Genomic_DNA"/>
</dbReference>
<comment type="caution">
    <text evidence="1">The sequence shown here is derived from an EMBL/GenBank/DDBJ whole genome shotgun (WGS) entry which is preliminary data.</text>
</comment>
<protein>
    <submittedName>
        <fullName evidence="1">VOC family protein</fullName>
    </submittedName>
</protein>
<accession>A0ABY2NL94</accession>
<dbReference type="Proteomes" id="UP000298112">
    <property type="component" value="Unassembled WGS sequence"/>
</dbReference>
<keyword evidence="2" id="KW-1185">Reference proteome</keyword>
<gene>
    <name evidence="1" type="ORF">EHQ95_14375</name>
</gene>
<organism evidence="1 2">
    <name type="scientific">Leptospira vanthielii</name>
    <dbReference type="NCBI Taxonomy" id="293085"/>
    <lineage>
        <taxon>Bacteria</taxon>
        <taxon>Pseudomonadati</taxon>
        <taxon>Spirochaetota</taxon>
        <taxon>Spirochaetia</taxon>
        <taxon>Leptospirales</taxon>
        <taxon>Leptospiraceae</taxon>
        <taxon>Leptospira</taxon>
    </lineage>
</organism>
<proteinExistence type="predicted"/>
<dbReference type="RefSeq" id="WP_135659871.1">
    <property type="nucleotide sequence ID" value="NZ_RQHF01000030.1"/>
</dbReference>
<evidence type="ECO:0000313" key="2">
    <source>
        <dbReference type="Proteomes" id="UP000298112"/>
    </source>
</evidence>